<evidence type="ECO:0000313" key="2">
    <source>
        <dbReference type="EMBL" id="MDG3585050.1"/>
    </source>
</evidence>
<evidence type="ECO:0000259" key="1">
    <source>
        <dbReference type="Pfam" id="PF07766"/>
    </source>
</evidence>
<dbReference type="EMBL" id="JAPMUA010000001">
    <property type="protein sequence ID" value="MDG3585050.1"/>
    <property type="molecule type" value="Genomic_DNA"/>
</dbReference>
<reference evidence="2" key="1">
    <citation type="submission" date="2022-11" db="EMBL/GenBank/DDBJ databases">
        <title>High-quality draft genome sequence of Galbibacter sp. strain CMA-7.</title>
        <authorList>
            <person name="Wei L."/>
            <person name="Dong C."/>
            <person name="Shao Z."/>
        </authorList>
    </citation>
    <scope>NUCLEOTIDE SEQUENCE</scope>
    <source>
        <strain evidence="2">CMA-7</strain>
    </source>
</reference>
<keyword evidence="3" id="KW-1185">Reference proteome</keyword>
<protein>
    <submittedName>
        <fullName evidence="2">LETM1-related biofilm-associated protein</fullName>
    </submittedName>
</protein>
<evidence type="ECO:0000313" key="3">
    <source>
        <dbReference type="Proteomes" id="UP001153642"/>
    </source>
</evidence>
<dbReference type="InterPro" id="IPR033122">
    <property type="entry name" value="LETM1-like_RBD"/>
</dbReference>
<dbReference type="Pfam" id="PF07766">
    <property type="entry name" value="LETM1_RBD"/>
    <property type="match status" value="1"/>
</dbReference>
<comment type="caution">
    <text evidence="2">The sequence shown here is derived from an EMBL/GenBank/DDBJ whole genome shotgun (WGS) entry which is preliminary data.</text>
</comment>
<dbReference type="NCBIfam" id="NF040639">
    <property type="entry name" value="LETM1_rel_film"/>
    <property type="match status" value="1"/>
</dbReference>
<dbReference type="RefSeq" id="WP_277898780.1">
    <property type="nucleotide sequence ID" value="NZ_JAPMUA010000001.1"/>
</dbReference>
<sequence length="398" mass="45843">MNPSAQGWIDKYGSIVKKKEILYPSAEVLYTEMRKLGFIYGANVDIPGILQSNNDLSEDEMAKVNLLTALHGTYQFYCADGGNFTDFLNDVLLFYDDLEAEKISFIDNLFTGKKPSARLEKIVHNRVHILDNLLTKNFSKILTNSLLYVDVLMYTKHLNGHKNLRPHAKKMESILINLAYHAINAKQEKTENDNQLLKLFNASLLYNNVEDEQFDGTYRDKLKGDFSLPEKKYFIDMVCLAAWEDHSVDYKESEFIFGTGKDLRLDDNMVTESINHVSIFFEKYKDRVSLFKSAHPIMQFFDNSHTLVKRLIKRNSKRLVKELTESKELIYLLGKSTTTDLSDEERRKIKEQLLDIFKSIPSLAIFALPGGAILLPIFIKLIPKLLPSAFDDNRIDEE</sequence>
<dbReference type="Proteomes" id="UP001153642">
    <property type="component" value="Unassembled WGS sequence"/>
</dbReference>
<accession>A0ABT6FP58</accession>
<gene>
    <name evidence="2" type="ORF">OSR52_04145</name>
</gene>
<name>A0ABT6FP58_9FLAO</name>
<organism evidence="2 3">
    <name type="scientific">Galbibacter pacificus</name>
    <dbReference type="NCBI Taxonomy" id="2996052"/>
    <lineage>
        <taxon>Bacteria</taxon>
        <taxon>Pseudomonadati</taxon>
        <taxon>Bacteroidota</taxon>
        <taxon>Flavobacteriia</taxon>
        <taxon>Flavobacteriales</taxon>
        <taxon>Flavobacteriaceae</taxon>
        <taxon>Galbibacter</taxon>
    </lineage>
</organism>
<proteinExistence type="predicted"/>
<feature type="domain" description="Letm1 RBD" evidence="1">
    <location>
        <begin position="341"/>
        <end position="395"/>
    </location>
</feature>